<dbReference type="InterPro" id="IPR052343">
    <property type="entry name" value="Retrotransposon-Effector_Assoc"/>
</dbReference>
<sequence length="1486" mass="169113">MMNKFHNRRSYKEMVVGAKEVEGQKAGSFGAKKEVKKKLEVFIPMEDRAWMRSSLTGISCLVVFQTAEEKVATMENKWETLSFWFERLEHVMEEEGVPLPYCAVSMIGVPLNCWSVPFFTSLASKWGKLVKIQEQTANRVDCRVAYMLLRVESPFDIPPHVIINTYGRSFMIKIKVEGSDEFFPKLEDMAEDDGTVASREGISPVRSQRDVQQGQDEQWGDQSVSDSQDRVEAWVRGDKQGVDTVIDGNLKLIEGTKHLLADDFCSTEVAAVGDGTSQQRLSEDFNEEREMKDLWKESPWARIRVYKIMGLIPAWSEVKQNRIISPARRQHSGRSASVSNIERGFYKNVYSRRWEVKSCNGKELASFVEKENEGVAEALECWNVSKLLGVKFKGGEEAFMAKMVPLVNESLGRRVKARAIRRFVDDKKPTILFLQESKLEVVSHVLVRKMGGKLLTGSAVAPSIGSAGGLITLWNQKEFVMEDVVLYSRFVALKGTMVGLPGSSCFINVYGPSLDAEKEAFFRELLSFLDNVECPLCVGGDFNVVLSQEEKEGGAVNSVTMNIFRDFVSKANLLDLPLSGGRFTWCNNRELPTFERLDRFLVDQRLVSLFPKLSQSLQARSVSDHNIILLENKDCNWGLKPFRLFNYVMEEEGFTEMMGKELDIICKEEKGKSMSMVFKRVKGVVMRWSGRGYLELPGKIKKLEKRIHEMELDMQQGLSSVTMRSIIEAKRDLWDLQKKEESIWLQKSRLKWRLEGDKNTRFFHQTASVRGRNNGIKSLLVGNEVIEDPTSIRNSVVEFFNEQRLALEKPFSEEEVWRAIADSDSNKAPGPDGLNLGFFKKFWSSLKEDIMLFFKDFFEGKEWDLEVNHSFISLIPKKINPEGMGDFRPISLVGGLYKILSKVLAKRFGLCINDIISPAQFAFIRGRSIMDCSFIANEGIDFWRKKGLKGVVFKVDFKRAYDSIDWLILLKILGKMGFGEKWRSWMFQCMSTASVSVLLNGTPTEKIHTKRGLRQGCSLSPLLFNLGGELLHLMLTKAVDLGLFSGFELGAQDRLFKLSHLQFADDLIIFSKASIRDLKNVRRVLLIYELLVGLKINLVKSKIYGINIEEDVLVDWSKEIGCSVVGLEGEFSSISREGGVDQICFVLSSHLFPFFISNSTSGAAEIKLYNGSIFMGGSNDKRNIHWVNWGLVCKPRRLGGLGIPNLAILNRALLGKWVWKFASEKNSWWKRVVCCVNNLDPNSKKVESSLIARASWIWRGVINNFFSNDGFGVCIRSNLRWKTGNGHSVVFWNDAWLGEVPLKDLFPRLYTLSTNKEGKVVEFRESHAAGWVWDIQFRRNLVDWEVDQWLHLISLLNNTSLSHDEEDGWIWFGNGEGCFSTNSCIKSFFDSDGIEGNQDFWDRNVWVGITHPRVETFLWQVVHLRVAVKEELLKRGVAGIEDSLCPLCGRFGEFVSHLFLHLGRASSEFYYLEIHSKGSLVDGLEN</sequence>
<evidence type="ECO:0000259" key="2">
    <source>
        <dbReference type="PROSITE" id="PS50878"/>
    </source>
</evidence>
<dbReference type="PANTHER" id="PTHR46890:SF50">
    <property type="entry name" value="RNA-DIRECTED DNA POLYMERASE, EUKARYOTA, REVERSE TRANSCRIPTASE ZINC-BINDING DOMAIN PROTEIN-RELATED"/>
    <property type="match status" value="1"/>
</dbReference>
<evidence type="ECO:0000256" key="1">
    <source>
        <dbReference type="SAM" id="MobiDB-lite"/>
    </source>
</evidence>
<dbReference type="SUPFAM" id="SSF56219">
    <property type="entry name" value="DNase I-like"/>
    <property type="match status" value="1"/>
</dbReference>
<keyword evidence="4" id="KW-1185">Reference proteome</keyword>
<dbReference type="InterPro" id="IPR026960">
    <property type="entry name" value="RVT-Znf"/>
</dbReference>
<dbReference type="PANTHER" id="PTHR46890">
    <property type="entry name" value="NON-LTR RETROLELEMENT REVERSE TRANSCRIPTASE-LIKE PROTEIN-RELATED"/>
    <property type="match status" value="1"/>
</dbReference>
<gene>
    <name evidence="3" type="ORF">F3Y22_tig00117021pilonHSYRG00103</name>
</gene>
<dbReference type="Pfam" id="PF03372">
    <property type="entry name" value="Exo_endo_phos"/>
    <property type="match status" value="1"/>
</dbReference>
<comment type="caution">
    <text evidence="3">The sequence shown here is derived from an EMBL/GenBank/DDBJ whole genome shotgun (WGS) entry which is preliminary data.</text>
</comment>
<dbReference type="GO" id="GO:0003824">
    <property type="term" value="F:catalytic activity"/>
    <property type="evidence" value="ECO:0007669"/>
    <property type="project" value="InterPro"/>
</dbReference>
<feature type="region of interest" description="Disordered" evidence="1">
    <location>
        <begin position="193"/>
        <end position="226"/>
    </location>
</feature>
<dbReference type="Proteomes" id="UP000436088">
    <property type="component" value="Unassembled WGS sequence"/>
</dbReference>
<feature type="domain" description="Reverse transcriptase" evidence="2">
    <location>
        <begin position="856"/>
        <end position="1124"/>
    </location>
</feature>
<dbReference type="InterPro" id="IPR036691">
    <property type="entry name" value="Endo/exonu/phosph_ase_sf"/>
</dbReference>
<dbReference type="SUPFAM" id="SSF56672">
    <property type="entry name" value="DNA/RNA polymerases"/>
    <property type="match status" value="1"/>
</dbReference>
<dbReference type="InterPro" id="IPR043502">
    <property type="entry name" value="DNA/RNA_pol_sf"/>
</dbReference>
<dbReference type="InterPro" id="IPR005135">
    <property type="entry name" value="Endo/exonuclease/phosphatase"/>
</dbReference>
<dbReference type="Pfam" id="PF13966">
    <property type="entry name" value="zf-RVT"/>
    <property type="match status" value="1"/>
</dbReference>
<dbReference type="PROSITE" id="PS50878">
    <property type="entry name" value="RT_POL"/>
    <property type="match status" value="1"/>
</dbReference>
<dbReference type="Pfam" id="PF00078">
    <property type="entry name" value="RVT_1"/>
    <property type="match status" value="1"/>
</dbReference>
<dbReference type="Gene3D" id="3.60.10.10">
    <property type="entry name" value="Endonuclease/exonuclease/phosphatase"/>
    <property type="match status" value="1"/>
</dbReference>
<feature type="compositionally biased region" description="Polar residues" evidence="1">
    <location>
        <begin position="210"/>
        <end position="226"/>
    </location>
</feature>
<dbReference type="CDD" id="cd01650">
    <property type="entry name" value="RT_nLTR_like"/>
    <property type="match status" value="1"/>
</dbReference>
<protein>
    <recommendedName>
        <fullName evidence="2">Reverse transcriptase domain-containing protein</fullName>
    </recommendedName>
</protein>
<dbReference type="EMBL" id="VEPZ02001776">
    <property type="protein sequence ID" value="KAE8655648.1"/>
    <property type="molecule type" value="Genomic_DNA"/>
</dbReference>
<reference evidence="3" key="1">
    <citation type="submission" date="2019-09" db="EMBL/GenBank/DDBJ databases">
        <title>Draft genome information of white flower Hibiscus syriacus.</title>
        <authorList>
            <person name="Kim Y.-M."/>
        </authorList>
    </citation>
    <scope>NUCLEOTIDE SEQUENCE [LARGE SCALE GENOMIC DNA]</scope>
    <source>
        <strain evidence="3">YM2019G1</strain>
    </source>
</reference>
<dbReference type="InterPro" id="IPR000477">
    <property type="entry name" value="RT_dom"/>
</dbReference>
<organism evidence="3 4">
    <name type="scientific">Hibiscus syriacus</name>
    <name type="common">Rose of Sharon</name>
    <dbReference type="NCBI Taxonomy" id="106335"/>
    <lineage>
        <taxon>Eukaryota</taxon>
        <taxon>Viridiplantae</taxon>
        <taxon>Streptophyta</taxon>
        <taxon>Embryophyta</taxon>
        <taxon>Tracheophyta</taxon>
        <taxon>Spermatophyta</taxon>
        <taxon>Magnoliopsida</taxon>
        <taxon>eudicotyledons</taxon>
        <taxon>Gunneridae</taxon>
        <taxon>Pentapetalae</taxon>
        <taxon>rosids</taxon>
        <taxon>malvids</taxon>
        <taxon>Malvales</taxon>
        <taxon>Malvaceae</taxon>
        <taxon>Malvoideae</taxon>
        <taxon>Hibiscus</taxon>
    </lineage>
</organism>
<evidence type="ECO:0000313" key="3">
    <source>
        <dbReference type="EMBL" id="KAE8655648.1"/>
    </source>
</evidence>
<accession>A0A6A2WCT8</accession>
<name>A0A6A2WCT8_HIBSY</name>
<proteinExistence type="predicted"/>
<evidence type="ECO:0000313" key="4">
    <source>
        <dbReference type="Proteomes" id="UP000436088"/>
    </source>
</evidence>